<dbReference type="Pfam" id="PF02195">
    <property type="entry name" value="ParB_N"/>
    <property type="match status" value="1"/>
</dbReference>
<organism evidence="5 6">
    <name type="scientific">Symplocastrum torsivum CPER-KK1</name>
    <dbReference type="NCBI Taxonomy" id="450513"/>
    <lineage>
        <taxon>Bacteria</taxon>
        <taxon>Bacillati</taxon>
        <taxon>Cyanobacteriota</taxon>
        <taxon>Cyanophyceae</taxon>
        <taxon>Oscillatoriophycideae</taxon>
        <taxon>Oscillatoriales</taxon>
        <taxon>Microcoleaceae</taxon>
        <taxon>Symplocastrum</taxon>
    </lineage>
</organism>
<evidence type="ECO:0000256" key="1">
    <source>
        <dbReference type="ARBA" id="ARBA00006295"/>
    </source>
</evidence>
<evidence type="ECO:0000259" key="4">
    <source>
        <dbReference type="SMART" id="SM00470"/>
    </source>
</evidence>
<dbReference type="InterPro" id="IPR004437">
    <property type="entry name" value="ParB/RepB/Spo0J"/>
</dbReference>
<dbReference type="GO" id="GO:0005694">
    <property type="term" value="C:chromosome"/>
    <property type="evidence" value="ECO:0007669"/>
    <property type="project" value="TreeGrafter"/>
</dbReference>
<dbReference type="GO" id="GO:0007059">
    <property type="term" value="P:chromosome segregation"/>
    <property type="evidence" value="ECO:0007669"/>
    <property type="project" value="TreeGrafter"/>
</dbReference>
<keyword evidence="2" id="KW-0238">DNA-binding</keyword>
<reference evidence="5" key="1">
    <citation type="submission" date="2021-05" db="EMBL/GenBank/DDBJ databases">
        <authorList>
            <person name="Pietrasiak N."/>
            <person name="Ward R."/>
            <person name="Stajich J.E."/>
            <person name="Kurbessoian T."/>
        </authorList>
    </citation>
    <scope>NUCLEOTIDE SEQUENCE</scope>
    <source>
        <strain evidence="5">CPER-KK1</strain>
    </source>
</reference>
<dbReference type="Proteomes" id="UP000753908">
    <property type="component" value="Unassembled WGS sequence"/>
</dbReference>
<dbReference type="SMART" id="SM00470">
    <property type="entry name" value="ParB"/>
    <property type="match status" value="1"/>
</dbReference>
<evidence type="ECO:0000256" key="3">
    <source>
        <dbReference type="SAM" id="MobiDB-lite"/>
    </source>
</evidence>
<dbReference type="InterPro" id="IPR036086">
    <property type="entry name" value="ParB/Sulfiredoxin_sf"/>
</dbReference>
<accession>A0A951PSU3</accession>
<dbReference type="SUPFAM" id="SSF110849">
    <property type="entry name" value="ParB/Sulfiredoxin"/>
    <property type="match status" value="1"/>
</dbReference>
<dbReference type="InterPro" id="IPR050336">
    <property type="entry name" value="Chromosome_partition/occlusion"/>
</dbReference>
<evidence type="ECO:0000256" key="2">
    <source>
        <dbReference type="ARBA" id="ARBA00023125"/>
    </source>
</evidence>
<proteinExistence type="inferred from homology"/>
<dbReference type="PANTHER" id="PTHR33375:SF7">
    <property type="entry name" value="CHROMOSOME 2-PARTITIONING PROTEIN PARB-RELATED"/>
    <property type="match status" value="1"/>
</dbReference>
<dbReference type="NCBIfam" id="TIGR00180">
    <property type="entry name" value="parB_part"/>
    <property type="match status" value="1"/>
</dbReference>
<gene>
    <name evidence="5" type="ORF">KME25_30510</name>
</gene>
<reference evidence="5" key="2">
    <citation type="journal article" date="2022" name="Microbiol. Resour. Announc.">
        <title>Metagenome Sequencing to Explore Phylogenomics of Terrestrial Cyanobacteria.</title>
        <authorList>
            <person name="Ward R.D."/>
            <person name="Stajich J.E."/>
            <person name="Johansen J.R."/>
            <person name="Huntemann M."/>
            <person name="Clum A."/>
            <person name="Foster B."/>
            <person name="Foster B."/>
            <person name="Roux S."/>
            <person name="Palaniappan K."/>
            <person name="Varghese N."/>
            <person name="Mukherjee S."/>
            <person name="Reddy T.B.K."/>
            <person name="Daum C."/>
            <person name="Copeland A."/>
            <person name="Chen I.A."/>
            <person name="Ivanova N.N."/>
            <person name="Kyrpides N.C."/>
            <person name="Shapiro N."/>
            <person name="Eloe-Fadrosh E.A."/>
            <person name="Pietrasiak N."/>
        </authorList>
    </citation>
    <scope>NUCLEOTIDE SEQUENCE</scope>
    <source>
        <strain evidence="5">CPER-KK1</strain>
    </source>
</reference>
<feature type="region of interest" description="Disordered" evidence="3">
    <location>
        <begin position="348"/>
        <end position="408"/>
    </location>
</feature>
<protein>
    <submittedName>
        <fullName evidence="5">ParB/RepB/Spo0J family partition protein</fullName>
    </submittedName>
</protein>
<dbReference type="InterPro" id="IPR041468">
    <property type="entry name" value="HTH_ParB/Spo0J"/>
</dbReference>
<dbReference type="AlphaFoldDB" id="A0A951PSU3"/>
<dbReference type="EMBL" id="JAHHIF010000069">
    <property type="protein sequence ID" value="MBW4548704.1"/>
    <property type="molecule type" value="Genomic_DNA"/>
</dbReference>
<dbReference type="GO" id="GO:0003677">
    <property type="term" value="F:DNA binding"/>
    <property type="evidence" value="ECO:0007669"/>
    <property type="project" value="UniProtKB-KW"/>
</dbReference>
<feature type="compositionally biased region" description="Polar residues" evidence="3">
    <location>
        <begin position="391"/>
        <end position="408"/>
    </location>
</feature>
<sequence>MSPRSRKPPVKRLKGLDNLFGEEPFPLPCLAIEQIILPSQQPRRYFDPEKLEQLVQSVREHGILEPLLVRPLSEGNYELVAGERRYRAAQAVGLSEVPVVVKALNEREALQLALIENLQREDLSAFEETEGIVQLLALQLECPVEDVPKVLYRLQNERLSSKSNGNVTINAEAEAVEQVFAGLGLMTWQSFIRNRLPLLNLPEDILEALRQGQIAYTKATVLARIEDEQERQSLLQDAITSSLSLSQIRERVKASQPPLEQGEFAARIDATTKRVKKLKVWENPSKRSRLESLLKQLEALISESGLDEAQPIEEAEANQNQPPPSAKSEPESSLIELGLDSLESQQAVTEEFFRESSSPSPRTAEVPDEGETPSSSSNDEPQPDFKEEQAQKGNESTGELVNSSLTHSQMVQRLMVKSSTLGSAKKRPDLAEWIKSRDPDEIAWQWVAESKRFLPLKN</sequence>
<dbReference type="Pfam" id="PF17762">
    <property type="entry name" value="HTH_ParB"/>
    <property type="match status" value="1"/>
</dbReference>
<dbReference type="PANTHER" id="PTHR33375">
    <property type="entry name" value="CHROMOSOME-PARTITIONING PROTEIN PARB-RELATED"/>
    <property type="match status" value="1"/>
</dbReference>
<dbReference type="FunFam" id="3.90.1530.30:FF:000001">
    <property type="entry name" value="Chromosome partitioning protein ParB"/>
    <property type="match status" value="1"/>
</dbReference>
<feature type="domain" description="ParB-like N-terminal" evidence="4">
    <location>
        <begin position="30"/>
        <end position="118"/>
    </location>
</feature>
<dbReference type="CDD" id="cd16393">
    <property type="entry name" value="SPO0J_N"/>
    <property type="match status" value="1"/>
</dbReference>
<dbReference type="InterPro" id="IPR003115">
    <property type="entry name" value="ParB_N"/>
</dbReference>
<evidence type="ECO:0000313" key="6">
    <source>
        <dbReference type="Proteomes" id="UP000753908"/>
    </source>
</evidence>
<comment type="similarity">
    <text evidence="1">Belongs to the ParB family.</text>
</comment>
<dbReference type="SUPFAM" id="SSF109709">
    <property type="entry name" value="KorB DNA-binding domain-like"/>
    <property type="match status" value="1"/>
</dbReference>
<comment type="caution">
    <text evidence="5">The sequence shown here is derived from an EMBL/GenBank/DDBJ whole genome shotgun (WGS) entry which is preliminary data.</text>
</comment>
<evidence type="ECO:0000313" key="5">
    <source>
        <dbReference type="EMBL" id="MBW4548704.1"/>
    </source>
</evidence>
<name>A0A951PSU3_9CYAN</name>
<dbReference type="Gene3D" id="1.10.10.2830">
    <property type="match status" value="1"/>
</dbReference>
<dbReference type="Gene3D" id="3.90.1530.30">
    <property type="match status" value="1"/>
</dbReference>